<dbReference type="GO" id="GO:0016758">
    <property type="term" value="F:hexosyltransferase activity"/>
    <property type="evidence" value="ECO:0007669"/>
    <property type="project" value="TreeGrafter"/>
</dbReference>
<dbReference type="PANTHER" id="PTHR31311">
    <property type="entry name" value="XYLOGLUCAN 6-XYLOSYLTRANSFERASE 5-RELATED-RELATED"/>
    <property type="match status" value="1"/>
</dbReference>
<dbReference type="InterPro" id="IPR008630">
    <property type="entry name" value="Glyco_trans_34"/>
</dbReference>
<dbReference type="GO" id="GO:0033843">
    <property type="term" value="F:xyloglucan 6-xylosyltransferase activity"/>
    <property type="evidence" value="ECO:0007669"/>
    <property type="project" value="TreeGrafter"/>
</dbReference>
<keyword evidence="2" id="KW-0328">Glycosyltransferase</keyword>
<comment type="subcellular location">
    <subcellularLocation>
        <location evidence="1">Golgi apparatus membrane</location>
        <topology evidence="1">Single-pass type II membrane protein</topology>
    </subcellularLocation>
</comment>
<keyword evidence="3" id="KW-0808">Transferase</keyword>
<evidence type="ECO:0000256" key="3">
    <source>
        <dbReference type="ARBA" id="ARBA00022679"/>
    </source>
</evidence>
<name>A0A371H4A5_MUCPR</name>
<evidence type="ECO:0000256" key="4">
    <source>
        <dbReference type="ARBA" id="ARBA00022968"/>
    </source>
</evidence>
<gene>
    <name evidence="6" type="primary">XXT2</name>
    <name evidence="6" type="ORF">CR513_19590</name>
</gene>
<keyword evidence="7" id="KW-1185">Reference proteome</keyword>
<evidence type="ECO:0000256" key="5">
    <source>
        <dbReference type="ARBA" id="ARBA00023034"/>
    </source>
</evidence>
<dbReference type="GO" id="GO:0009969">
    <property type="term" value="P:xyloglucan biosynthetic process"/>
    <property type="evidence" value="ECO:0007669"/>
    <property type="project" value="TreeGrafter"/>
</dbReference>
<dbReference type="AlphaFoldDB" id="A0A371H4A5"/>
<dbReference type="EMBL" id="QJKJ01003609">
    <property type="protein sequence ID" value="RDX97621.1"/>
    <property type="molecule type" value="Genomic_DNA"/>
</dbReference>
<dbReference type="Proteomes" id="UP000257109">
    <property type="component" value="Unassembled WGS sequence"/>
</dbReference>
<accession>A0A371H4A5</accession>
<dbReference type="GO" id="GO:0035252">
    <property type="term" value="F:UDP-xylosyltransferase activity"/>
    <property type="evidence" value="ECO:0007669"/>
    <property type="project" value="TreeGrafter"/>
</dbReference>
<dbReference type="Pfam" id="PF05637">
    <property type="entry name" value="Glyco_transf_34"/>
    <property type="match status" value="1"/>
</dbReference>
<dbReference type="GO" id="GO:0005802">
    <property type="term" value="C:trans-Golgi network"/>
    <property type="evidence" value="ECO:0007669"/>
    <property type="project" value="TreeGrafter"/>
</dbReference>
<dbReference type="GO" id="GO:0000139">
    <property type="term" value="C:Golgi membrane"/>
    <property type="evidence" value="ECO:0007669"/>
    <property type="project" value="UniProtKB-SubCell"/>
</dbReference>
<keyword evidence="4" id="KW-0735">Signal-anchor</keyword>
<dbReference type="PANTHER" id="PTHR31311:SF5">
    <property type="entry name" value="XYLOGLUCAN 6-XYLOSYLTRANSFERASE 2"/>
    <property type="match status" value="1"/>
</dbReference>
<keyword evidence="5" id="KW-0333">Golgi apparatus</keyword>
<comment type="caution">
    <text evidence="6">The sequence shown here is derived from an EMBL/GenBank/DDBJ whole genome shotgun (WGS) entry which is preliminary data.</text>
</comment>
<dbReference type="GO" id="GO:0005768">
    <property type="term" value="C:endosome"/>
    <property type="evidence" value="ECO:0007669"/>
    <property type="project" value="TreeGrafter"/>
</dbReference>
<organism evidence="6 7">
    <name type="scientific">Mucuna pruriens</name>
    <name type="common">Velvet bean</name>
    <name type="synonym">Dolichos pruriens</name>
    <dbReference type="NCBI Taxonomy" id="157652"/>
    <lineage>
        <taxon>Eukaryota</taxon>
        <taxon>Viridiplantae</taxon>
        <taxon>Streptophyta</taxon>
        <taxon>Embryophyta</taxon>
        <taxon>Tracheophyta</taxon>
        <taxon>Spermatophyta</taxon>
        <taxon>Magnoliopsida</taxon>
        <taxon>eudicotyledons</taxon>
        <taxon>Gunneridae</taxon>
        <taxon>Pentapetalae</taxon>
        <taxon>rosids</taxon>
        <taxon>fabids</taxon>
        <taxon>Fabales</taxon>
        <taxon>Fabaceae</taxon>
        <taxon>Papilionoideae</taxon>
        <taxon>50 kb inversion clade</taxon>
        <taxon>NPAAA clade</taxon>
        <taxon>indigoferoid/millettioid clade</taxon>
        <taxon>Phaseoleae</taxon>
        <taxon>Mucuna</taxon>
    </lineage>
</organism>
<sequence>TIHFKIISHVLKESKLKSHLNPNTNVESNKYATFDLLKILGAESPSLNEKCDPNVLYTPWPCNLKLRPVVLGLTLDQPRLPELYSTQQALSSPKPCENPIEDHYLVKSIKNKIDYCKVHGIEIFYNMALLDVEIAGLRAKLSFIHKLLLSHPEVEFL</sequence>
<dbReference type="OrthoDB" id="205108at2759"/>
<evidence type="ECO:0000256" key="2">
    <source>
        <dbReference type="ARBA" id="ARBA00022676"/>
    </source>
</evidence>
<evidence type="ECO:0000313" key="6">
    <source>
        <dbReference type="EMBL" id="RDX97621.1"/>
    </source>
</evidence>
<protein>
    <submittedName>
        <fullName evidence="6">Xyloglucan 6-xylosyltransferase 2</fullName>
    </submittedName>
</protein>
<proteinExistence type="predicted"/>
<evidence type="ECO:0000313" key="7">
    <source>
        <dbReference type="Proteomes" id="UP000257109"/>
    </source>
</evidence>
<evidence type="ECO:0000256" key="1">
    <source>
        <dbReference type="ARBA" id="ARBA00004323"/>
    </source>
</evidence>
<reference evidence="6" key="1">
    <citation type="submission" date="2018-05" db="EMBL/GenBank/DDBJ databases">
        <title>Draft genome of Mucuna pruriens seed.</title>
        <authorList>
            <person name="Nnadi N.E."/>
            <person name="Vos R."/>
            <person name="Hasami M.H."/>
            <person name="Devisetty U.K."/>
            <person name="Aguiy J.C."/>
        </authorList>
    </citation>
    <scope>NUCLEOTIDE SEQUENCE [LARGE SCALE GENOMIC DNA]</scope>
    <source>
        <strain evidence="6">JCA_2017</strain>
    </source>
</reference>
<dbReference type="STRING" id="157652.A0A371H4A5"/>
<feature type="non-terminal residue" evidence="6">
    <location>
        <position position="1"/>
    </location>
</feature>
<keyword evidence="4" id="KW-0812">Transmembrane</keyword>